<evidence type="ECO:0000313" key="1">
    <source>
        <dbReference type="EMBL" id="QNI35172.1"/>
    </source>
</evidence>
<dbReference type="AlphaFoldDB" id="A0A7G8BRK2"/>
<gene>
    <name evidence="1" type="ORF">H7849_24290</name>
</gene>
<keyword evidence="2" id="KW-1185">Reference proteome</keyword>
<dbReference type="KEGG" id="adin:H7849_24290"/>
<proteinExistence type="predicted"/>
<protein>
    <submittedName>
        <fullName evidence="1">Uncharacterized protein</fullName>
    </submittedName>
</protein>
<sequence>MSASRLRSTTWEDLVSRMEPMHARGLEIVALDNLQPKANQLQLEPEHLWGLIGGTEGLRRMRNNADLLIALAAYVQRWNFEEGVIVTERMRHDAVQLKRAIFRIRFDMMIRRSQIRAPFYIHQAASAYYLMTRRLIALYETSHAGLLPRLAEAL</sequence>
<dbReference type="Proteomes" id="UP000515312">
    <property type="component" value="Chromosome"/>
</dbReference>
<accession>A0A7G8BRK2</accession>
<evidence type="ECO:0000313" key="2">
    <source>
        <dbReference type="Proteomes" id="UP000515312"/>
    </source>
</evidence>
<organism evidence="1 2">
    <name type="scientific">Alloacidobacterium dinghuense</name>
    <dbReference type="NCBI Taxonomy" id="2763107"/>
    <lineage>
        <taxon>Bacteria</taxon>
        <taxon>Pseudomonadati</taxon>
        <taxon>Acidobacteriota</taxon>
        <taxon>Terriglobia</taxon>
        <taxon>Terriglobales</taxon>
        <taxon>Acidobacteriaceae</taxon>
        <taxon>Alloacidobacterium</taxon>
    </lineage>
</organism>
<reference evidence="1 2" key="1">
    <citation type="submission" date="2020-08" db="EMBL/GenBank/DDBJ databases">
        <title>Edaphobacter telluris sp. nov. and Acidobacterium dinghuensis sp. nov., two acidobacteria isolated from forest soil.</title>
        <authorList>
            <person name="Fu J."/>
            <person name="Qiu L."/>
        </authorList>
    </citation>
    <scope>NUCLEOTIDE SEQUENCE [LARGE SCALE GENOMIC DNA]</scope>
    <source>
        <strain evidence="1">4Y35</strain>
    </source>
</reference>
<dbReference type="EMBL" id="CP060394">
    <property type="protein sequence ID" value="QNI35172.1"/>
    <property type="molecule type" value="Genomic_DNA"/>
</dbReference>
<name>A0A7G8BRK2_9BACT</name>